<feature type="domain" description="B5" evidence="21">
    <location>
        <begin position="402"/>
        <end position="478"/>
    </location>
</feature>
<dbReference type="InterPro" id="IPR045060">
    <property type="entry name" value="Phe-tRNA-ligase_IIc_bsu"/>
</dbReference>
<dbReference type="FunFam" id="3.50.40.10:FF:000001">
    <property type="entry name" value="Phenylalanine--tRNA ligase beta subunit"/>
    <property type="match status" value="1"/>
</dbReference>
<evidence type="ECO:0000256" key="12">
    <source>
        <dbReference type="ARBA" id="ARBA00022840"/>
    </source>
</evidence>
<gene>
    <name evidence="22" type="ORF">MNBD_NITROSPINAE02-130</name>
</gene>
<evidence type="ECO:0000259" key="21">
    <source>
        <dbReference type="PROSITE" id="PS51483"/>
    </source>
</evidence>
<reference evidence="22" key="1">
    <citation type="submission" date="2018-06" db="EMBL/GenBank/DDBJ databases">
        <authorList>
            <person name="Zhirakovskaya E."/>
        </authorList>
    </citation>
    <scope>NUCLEOTIDE SEQUENCE</scope>
</reference>
<keyword evidence="13" id="KW-0460">Magnesium</keyword>
<evidence type="ECO:0000256" key="5">
    <source>
        <dbReference type="ARBA" id="ARBA00012814"/>
    </source>
</evidence>
<dbReference type="Gene3D" id="3.50.40.10">
    <property type="entry name" value="Phenylalanyl-trna Synthetase, Chain B, domain 3"/>
    <property type="match status" value="1"/>
</dbReference>
<dbReference type="InterPro" id="IPR005147">
    <property type="entry name" value="tRNA_synthase_B5-dom"/>
</dbReference>
<dbReference type="CDD" id="cd02796">
    <property type="entry name" value="tRNA_bind_bactPheRS"/>
    <property type="match status" value="1"/>
</dbReference>
<comment type="catalytic activity">
    <reaction evidence="18">
        <text>tRNA(Phe) + L-phenylalanine + ATP = L-phenylalanyl-tRNA(Phe) + AMP + diphosphate + H(+)</text>
        <dbReference type="Rhea" id="RHEA:19413"/>
        <dbReference type="Rhea" id="RHEA-COMP:9668"/>
        <dbReference type="Rhea" id="RHEA-COMP:9699"/>
        <dbReference type="ChEBI" id="CHEBI:15378"/>
        <dbReference type="ChEBI" id="CHEBI:30616"/>
        <dbReference type="ChEBI" id="CHEBI:33019"/>
        <dbReference type="ChEBI" id="CHEBI:58095"/>
        <dbReference type="ChEBI" id="CHEBI:78442"/>
        <dbReference type="ChEBI" id="CHEBI:78531"/>
        <dbReference type="ChEBI" id="CHEBI:456215"/>
        <dbReference type="EC" id="6.1.1.20"/>
    </reaction>
</comment>
<dbReference type="InterPro" id="IPR004532">
    <property type="entry name" value="Phe-tRNA-ligase_IIc_bsu_bact"/>
</dbReference>
<dbReference type="InterPro" id="IPR005121">
    <property type="entry name" value="Fdx_antiC-bd"/>
</dbReference>
<dbReference type="PANTHER" id="PTHR10947">
    <property type="entry name" value="PHENYLALANYL-TRNA SYNTHETASE BETA CHAIN AND LEUCINE-RICH REPEAT-CONTAINING PROTEIN 47"/>
    <property type="match status" value="1"/>
</dbReference>
<keyword evidence="9 22" id="KW-0436">Ligase</keyword>
<dbReference type="InterPro" id="IPR002547">
    <property type="entry name" value="tRNA-bd_dom"/>
</dbReference>
<dbReference type="SUPFAM" id="SSF55681">
    <property type="entry name" value="Class II aaRS and biotin synthetases"/>
    <property type="match status" value="1"/>
</dbReference>
<comment type="cofactor">
    <cofactor evidence="1">
        <name>Mg(2+)</name>
        <dbReference type="ChEBI" id="CHEBI:18420"/>
    </cofactor>
</comment>
<sequence length="798" mass="87771">MLVSYLWLKELVDFDKSPEDLAATLTDLGLECAIIDDRRGWYDNVVVGKIVEVTKHPNADKLSLCKVDIGNEVKAIVCGASNVAKEQLVPVALSGATLPGGLTIEKRKVRGEESDGMICAEDELELSDDHEGIMILEEGPQPGVKLAEYYELCDVVLEVDLTPNRGDCSSMIGVAREVAAITGNVVRAGPVDFTEDDNKTSAEFIEVIIDAPDLCPRYTGRVIKDVTIKKSPFWMRRRLMALGVRSINNIVDITNYILMETGHPLHAFDNTQIAGSKIIVRRAKEGEAFVTLDNKARSLTGDCLVIADAGGPVALAGVMGGLNSEVKESTKDIMLESAYFTPQSIRRTSRFYGISTESSYRFERGTDVEGLIHAQERATYLMQNMAGGNPLKGRVDAYPVKIGRKEVTLRISRIEKILGVKVPGGEVIKILKGLQMKVAGGEGDFVNIEVPYSRPDIEREIDLIEEVARVYGYGRIPSLIPETPASETGLTNIFKFRRSVRKHLVSRGIMEGLRNSFTSLADIEKMLIPEGDPLRKLVPIDNPLSSEWTHLRSTLMPGMISSSKGADDASIFEMGTRFLGNGDKAPEEGWMLSIMMTETMAPNLWQGRAAKRDFYHIKGIVESLVNYLGLTRGLALNEARRPYYYPKRQADIVIDGQLVGHMGQIHPSIISSFEVDQELFICEIDITLLSAIEPPVGKHAGVQKFPSIRRDLAIVVDEPVTIDDITDSIGKNGAPGAITCHAAVFDIFRGEKIGEGKKSVAFALEFNDKERTLTDEEIDRLFVAILSGLKADCGARLR</sequence>
<dbReference type="Pfam" id="PF03483">
    <property type="entry name" value="B3_4"/>
    <property type="match status" value="1"/>
</dbReference>
<evidence type="ECO:0000256" key="6">
    <source>
        <dbReference type="ARBA" id="ARBA00017032"/>
    </source>
</evidence>
<dbReference type="SMART" id="SM00896">
    <property type="entry name" value="FDX-ACB"/>
    <property type="match status" value="1"/>
</dbReference>
<dbReference type="Pfam" id="PF03484">
    <property type="entry name" value="B5"/>
    <property type="match status" value="1"/>
</dbReference>
<dbReference type="PROSITE" id="PS51447">
    <property type="entry name" value="FDX_ACB"/>
    <property type="match status" value="1"/>
</dbReference>
<dbReference type="EC" id="6.1.1.20" evidence="5"/>
<evidence type="ECO:0000256" key="9">
    <source>
        <dbReference type="ARBA" id="ARBA00022598"/>
    </source>
</evidence>
<evidence type="ECO:0000256" key="17">
    <source>
        <dbReference type="ARBA" id="ARBA00033189"/>
    </source>
</evidence>
<evidence type="ECO:0000256" key="11">
    <source>
        <dbReference type="ARBA" id="ARBA00022741"/>
    </source>
</evidence>
<dbReference type="Gene3D" id="3.30.70.380">
    <property type="entry name" value="Ferrodoxin-fold anticodon-binding domain"/>
    <property type="match status" value="1"/>
</dbReference>
<dbReference type="CDD" id="cd00769">
    <property type="entry name" value="PheRS_beta_core"/>
    <property type="match status" value="1"/>
</dbReference>
<dbReference type="GO" id="GO:0009328">
    <property type="term" value="C:phenylalanine-tRNA ligase complex"/>
    <property type="evidence" value="ECO:0007669"/>
    <property type="project" value="TreeGrafter"/>
</dbReference>
<protein>
    <recommendedName>
        <fullName evidence="6">Phenylalanine--tRNA ligase beta subunit</fullName>
        <ecNumber evidence="5">6.1.1.20</ecNumber>
    </recommendedName>
    <alternativeName>
        <fullName evidence="17">Phenylalanyl-tRNA synthetase beta subunit</fullName>
    </alternativeName>
</protein>
<comment type="subcellular location">
    <subcellularLocation>
        <location evidence="2">Cytoplasm</location>
    </subcellularLocation>
</comment>
<keyword evidence="7" id="KW-0963">Cytoplasm</keyword>
<dbReference type="Gene3D" id="3.30.56.10">
    <property type="match status" value="2"/>
</dbReference>
<dbReference type="InterPro" id="IPR012340">
    <property type="entry name" value="NA-bd_OB-fold"/>
</dbReference>
<feature type="domain" description="TRNA-binding" evidence="19">
    <location>
        <begin position="39"/>
        <end position="147"/>
    </location>
</feature>
<dbReference type="GO" id="GO:0005524">
    <property type="term" value="F:ATP binding"/>
    <property type="evidence" value="ECO:0007669"/>
    <property type="project" value="UniProtKB-KW"/>
</dbReference>
<evidence type="ECO:0000256" key="2">
    <source>
        <dbReference type="ARBA" id="ARBA00004496"/>
    </source>
</evidence>
<dbReference type="Pfam" id="PF01588">
    <property type="entry name" value="tRNA_bind"/>
    <property type="match status" value="1"/>
</dbReference>
<dbReference type="Gene3D" id="2.40.50.140">
    <property type="entry name" value="Nucleic acid-binding proteins"/>
    <property type="match status" value="1"/>
</dbReference>
<dbReference type="InterPro" id="IPR045864">
    <property type="entry name" value="aa-tRNA-synth_II/BPL/LPL"/>
</dbReference>
<evidence type="ECO:0000256" key="18">
    <source>
        <dbReference type="ARBA" id="ARBA00049255"/>
    </source>
</evidence>
<dbReference type="Gene3D" id="3.30.930.10">
    <property type="entry name" value="Bira Bifunctional Protein, Domain 2"/>
    <property type="match status" value="1"/>
</dbReference>
<dbReference type="SUPFAM" id="SSF46955">
    <property type="entry name" value="Putative DNA-binding domain"/>
    <property type="match status" value="1"/>
</dbReference>
<dbReference type="InterPro" id="IPR020825">
    <property type="entry name" value="Phe-tRNA_synthase-like_B3/B4"/>
</dbReference>
<dbReference type="EMBL" id="UOGE01000093">
    <property type="protein sequence ID" value="VAX24337.1"/>
    <property type="molecule type" value="Genomic_DNA"/>
</dbReference>
<keyword evidence="16 22" id="KW-0030">Aminoacyl-tRNA synthetase</keyword>
<accession>A0A3B1D6I9</accession>
<dbReference type="InterPro" id="IPR009061">
    <property type="entry name" value="DNA-bd_dom_put_sf"/>
</dbReference>
<dbReference type="InterPro" id="IPR041616">
    <property type="entry name" value="PheRS_beta_core"/>
</dbReference>
<dbReference type="SUPFAM" id="SSF54991">
    <property type="entry name" value="Anticodon-binding domain of PheRS"/>
    <property type="match status" value="1"/>
</dbReference>
<dbReference type="AlphaFoldDB" id="A0A3B1D6I9"/>
<dbReference type="InterPro" id="IPR005146">
    <property type="entry name" value="B3/B4_tRNA-bd"/>
</dbReference>
<evidence type="ECO:0000259" key="20">
    <source>
        <dbReference type="PROSITE" id="PS51447"/>
    </source>
</evidence>
<evidence type="ECO:0000313" key="22">
    <source>
        <dbReference type="EMBL" id="VAX24337.1"/>
    </source>
</evidence>
<dbReference type="NCBIfam" id="TIGR00472">
    <property type="entry name" value="pheT_bact"/>
    <property type="match status" value="1"/>
</dbReference>
<dbReference type="Pfam" id="PF17759">
    <property type="entry name" value="tRNA_synthFbeta"/>
    <property type="match status" value="1"/>
</dbReference>
<name>A0A3B1D6I9_9ZZZZ</name>
<evidence type="ECO:0000256" key="14">
    <source>
        <dbReference type="ARBA" id="ARBA00022884"/>
    </source>
</evidence>
<evidence type="ECO:0000256" key="15">
    <source>
        <dbReference type="ARBA" id="ARBA00022917"/>
    </source>
</evidence>
<dbReference type="GO" id="GO:0000287">
    <property type="term" value="F:magnesium ion binding"/>
    <property type="evidence" value="ECO:0007669"/>
    <property type="project" value="InterPro"/>
</dbReference>
<dbReference type="SUPFAM" id="SSF56037">
    <property type="entry name" value="PheT/TilS domain"/>
    <property type="match status" value="1"/>
</dbReference>
<dbReference type="PROSITE" id="PS51483">
    <property type="entry name" value="B5"/>
    <property type="match status" value="1"/>
</dbReference>
<dbReference type="PROSITE" id="PS50886">
    <property type="entry name" value="TRBD"/>
    <property type="match status" value="1"/>
</dbReference>
<dbReference type="InterPro" id="IPR033714">
    <property type="entry name" value="tRNA_bind_bactPheRS"/>
</dbReference>
<comment type="subunit">
    <text evidence="4">Tetramer of two alpha and two beta subunits.</text>
</comment>
<comment type="similarity">
    <text evidence="3">Belongs to the phenylalanyl-tRNA synthetase beta subunit family. Type 1 subfamily.</text>
</comment>
<keyword evidence="14" id="KW-0694">RNA-binding</keyword>
<evidence type="ECO:0000256" key="1">
    <source>
        <dbReference type="ARBA" id="ARBA00001946"/>
    </source>
</evidence>
<keyword evidence="8" id="KW-0820">tRNA-binding</keyword>
<organism evidence="22">
    <name type="scientific">hydrothermal vent metagenome</name>
    <dbReference type="NCBI Taxonomy" id="652676"/>
    <lineage>
        <taxon>unclassified sequences</taxon>
        <taxon>metagenomes</taxon>
        <taxon>ecological metagenomes</taxon>
    </lineage>
</organism>
<keyword evidence="11" id="KW-0547">Nucleotide-binding</keyword>
<dbReference type="NCBIfam" id="NF045760">
    <property type="entry name" value="YtpR"/>
    <property type="match status" value="1"/>
</dbReference>
<evidence type="ECO:0000259" key="19">
    <source>
        <dbReference type="PROSITE" id="PS50886"/>
    </source>
</evidence>
<dbReference type="PANTHER" id="PTHR10947:SF0">
    <property type="entry name" value="PHENYLALANINE--TRNA LIGASE BETA SUBUNIT"/>
    <property type="match status" value="1"/>
</dbReference>
<evidence type="ECO:0000256" key="16">
    <source>
        <dbReference type="ARBA" id="ARBA00023146"/>
    </source>
</evidence>
<evidence type="ECO:0000256" key="4">
    <source>
        <dbReference type="ARBA" id="ARBA00011209"/>
    </source>
</evidence>
<dbReference type="GO" id="GO:0000049">
    <property type="term" value="F:tRNA binding"/>
    <property type="evidence" value="ECO:0007669"/>
    <property type="project" value="UniProtKB-KW"/>
</dbReference>
<keyword evidence="15" id="KW-0648">Protein biosynthesis</keyword>
<keyword evidence="12" id="KW-0067">ATP-binding</keyword>
<evidence type="ECO:0000256" key="13">
    <source>
        <dbReference type="ARBA" id="ARBA00022842"/>
    </source>
</evidence>
<evidence type="ECO:0000256" key="7">
    <source>
        <dbReference type="ARBA" id="ARBA00022490"/>
    </source>
</evidence>
<dbReference type="GO" id="GO:0006432">
    <property type="term" value="P:phenylalanyl-tRNA aminoacylation"/>
    <property type="evidence" value="ECO:0007669"/>
    <property type="project" value="InterPro"/>
</dbReference>
<dbReference type="InterPro" id="IPR036690">
    <property type="entry name" value="Fdx_antiC-bd_sf"/>
</dbReference>
<proteinExistence type="inferred from homology"/>
<keyword evidence="10" id="KW-0479">Metal-binding</keyword>
<dbReference type="HAMAP" id="MF_00283">
    <property type="entry name" value="Phe_tRNA_synth_beta1"/>
    <property type="match status" value="1"/>
</dbReference>
<dbReference type="FunFam" id="2.40.50.140:FF:000045">
    <property type="entry name" value="Phenylalanine--tRNA ligase beta subunit"/>
    <property type="match status" value="1"/>
</dbReference>
<evidence type="ECO:0000256" key="3">
    <source>
        <dbReference type="ARBA" id="ARBA00008653"/>
    </source>
</evidence>
<dbReference type="SMART" id="SM00874">
    <property type="entry name" value="B5"/>
    <property type="match status" value="1"/>
</dbReference>
<evidence type="ECO:0000256" key="8">
    <source>
        <dbReference type="ARBA" id="ARBA00022555"/>
    </source>
</evidence>
<evidence type="ECO:0000256" key="10">
    <source>
        <dbReference type="ARBA" id="ARBA00022723"/>
    </source>
</evidence>
<feature type="domain" description="FDX-ACB" evidence="20">
    <location>
        <begin position="703"/>
        <end position="798"/>
    </location>
</feature>
<dbReference type="SMART" id="SM00873">
    <property type="entry name" value="B3_4"/>
    <property type="match status" value="1"/>
</dbReference>
<dbReference type="SUPFAM" id="SSF50249">
    <property type="entry name" value="Nucleic acid-binding proteins"/>
    <property type="match status" value="1"/>
</dbReference>
<dbReference type="Pfam" id="PF03147">
    <property type="entry name" value="FDX-ACB"/>
    <property type="match status" value="1"/>
</dbReference>
<dbReference type="GO" id="GO:0004826">
    <property type="term" value="F:phenylalanine-tRNA ligase activity"/>
    <property type="evidence" value="ECO:0007669"/>
    <property type="project" value="UniProtKB-EC"/>
</dbReference>